<dbReference type="AlphaFoldDB" id="A0A933GL57"/>
<protein>
    <submittedName>
        <fullName evidence="1">Uncharacterized protein</fullName>
    </submittedName>
</protein>
<accession>A0A933GL57</accession>
<dbReference type="Proteomes" id="UP000772181">
    <property type="component" value="Unassembled WGS sequence"/>
</dbReference>
<name>A0A933GL57_UNCTE</name>
<reference evidence="1" key="1">
    <citation type="submission" date="2020-07" db="EMBL/GenBank/DDBJ databases">
        <title>Huge and variable diversity of episymbiotic CPR bacteria and DPANN archaea in groundwater ecosystems.</title>
        <authorList>
            <person name="He C.Y."/>
            <person name="Keren R."/>
            <person name="Whittaker M."/>
            <person name="Farag I.F."/>
            <person name="Doudna J."/>
            <person name="Cate J.H.D."/>
            <person name="Banfield J.F."/>
        </authorList>
    </citation>
    <scope>NUCLEOTIDE SEQUENCE</scope>
    <source>
        <strain evidence="1">NC_groundwater_1482_Ag_S-0.65um_47_24</strain>
    </source>
</reference>
<comment type="caution">
    <text evidence="1">The sequence shown here is derived from an EMBL/GenBank/DDBJ whole genome shotgun (WGS) entry which is preliminary data.</text>
</comment>
<sequence length="78" mass="9029">MSWIKEFGICLEQEVRKKCVRVVAKEEVNFVGGRRKLTMAKNRLLVKRGERDLSGARDRIDGSLTFVPRIYRCFPLSA</sequence>
<dbReference type="EMBL" id="JACQWF010000145">
    <property type="protein sequence ID" value="MBI4595373.1"/>
    <property type="molecule type" value="Genomic_DNA"/>
</dbReference>
<gene>
    <name evidence="1" type="ORF">HY730_03235</name>
</gene>
<evidence type="ECO:0000313" key="2">
    <source>
        <dbReference type="Proteomes" id="UP000772181"/>
    </source>
</evidence>
<evidence type="ECO:0000313" key="1">
    <source>
        <dbReference type="EMBL" id="MBI4595373.1"/>
    </source>
</evidence>
<proteinExistence type="predicted"/>
<organism evidence="1 2">
    <name type="scientific">Tectimicrobiota bacterium</name>
    <dbReference type="NCBI Taxonomy" id="2528274"/>
    <lineage>
        <taxon>Bacteria</taxon>
        <taxon>Pseudomonadati</taxon>
        <taxon>Nitrospinota/Tectimicrobiota group</taxon>
        <taxon>Candidatus Tectimicrobiota</taxon>
    </lineage>
</organism>